<dbReference type="EMBL" id="ODYU01005524">
    <property type="protein sequence ID" value="SOQ46457.1"/>
    <property type="molecule type" value="Genomic_DNA"/>
</dbReference>
<accession>A0A2H1W089</accession>
<organism evidence="1">
    <name type="scientific">Spodoptera frugiperda</name>
    <name type="common">Fall armyworm</name>
    <dbReference type="NCBI Taxonomy" id="7108"/>
    <lineage>
        <taxon>Eukaryota</taxon>
        <taxon>Metazoa</taxon>
        <taxon>Ecdysozoa</taxon>
        <taxon>Arthropoda</taxon>
        <taxon>Hexapoda</taxon>
        <taxon>Insecta</taxon>
        <taxon>Pterygota</taxon>
        <taxon>Neoptera</taxon>
        <taxon>Endopterygota</taxon>
        <taxon>Lepidoptera</taxon>
        <taxon>Glossata</taxon>
        <taxon>Ditrysia</taxon>
        <taxon>Noctuoidea</taxon>
        <taxon>Noctuidae</taxon>
        <taxon>Amphipyrinae</taxon>
        <taxon>Spodoptera</taxon>
    </lineage>
</organism>
<dbReference type="AlphaFoldDB" id="A0A2H1W089"/>
<name>A0A2H1W089_SPOFR</name>
<evidence type="ECO:0000313" key="1">
    <source>
        <dbReference type="EMBL" id="SOQ46457.1"/>
    </source>
</evidence>
<proteinExistence type="predicted"/>
<reference evidence="1" key="1">
    <citation type="submission" date="2016-07" db="EMBL/GenBank/DDBJ databases">
        <authorList>
            <person name="Bretaudeau A."/>
        </authorList>
    </citation>
    <scope>NUCLEOTIDE SEQUENCE</scope>
    <source>
        <strain evidence="1">Rice</strain>
        <tissue evidence="1">Whole body</tissue>
    </source>
</reference>
<protein>
    <submittedName>
        <fullName evidence="1">SFRICE_034062</fullName>
    </submittedName>
</protein>
<sequence length="105" mass="11963">MPTAHGDPKHQRRYKRVASLLGKQSENPNLVRIHYSARTKSRAVAALSARVLEGIAVFYGMTPYHPNSIFHNFKQELSHYSKARKHKLNSSRLKCTDKQIAAHDP</sequence>
<gene>
    <name evidence="1" type="ORF">SFRICE_034062</name>
</gene>